<proteinExistence type="predicted"/>
<dbReference type="AlphaFoldDB" id="A0A0B6ZF40"/>
<feature type="region of interest" description="Disordered" evidence="1">
    <location>
        <begin position="147"/>
        <end position="203"/>
    </location>
</feature>
<name>A0A0B6ZF40_9EUPU</name>
<feature type="compositionally biased region" description="Polar residues" evidence="1">
    <location>
        <begin position="170"/>
        <end position="187"/>
    </location>
</feature>
<evidence type="ECO:0000256" key="1">
    <source>
        <dbReference type="SAM" id="MobiDB-lite"/>
    </source>
</evidence>
<organism evidence="2">
    <name type="scientific">Arion vulgaris</name>
    <dbReference type="NCBI Taxonomy" id="1028688"/>
    <lineage>
        <taxon>Eukaryota</taxon>
        <taxon>Metazoa</taxon>
        <taxon>Spiralia</taxon>
        <taxon>Lophotrochozoa</taxon>
        <taxon>Mollusca</taxon>
        <taxon>Gastropoda</taxon>
        <taxon>Heterobranchia</taxon>
        <taxon>Euthyneura</taxon>
        <taxon>Panpulmonata</taxon>
        <taxon>Eupulmonata</taxon>
        <taxon>Stylommatophora</taxon>
        <taxon>Helicina</taxon>
        <taxon>Arionoidea</taxon>
        <taxon>Arionidae</taxon>
        <taxon>Arion</taxon>
    </lineage>
</organism>
<evidence type="ECO:0000313" key="2">
    <source>
        <dbReference type="EMBL" id="CEK66355.1"/>
    </source>
</evidence>
<dbReference type="EMBL" id="HACG01019490">
    <property type="protein sequence ID" value="CEK66355.1"/>
    <property type="molecule type" value="Transcribed_RNA"/>
</dbReference>
<accession>A0A0B6ZF40</accession>
<reference evidence="2" key="1">
    <citation type="submission" date="2014-12" db="EMBL/GenBank/DDBJ databases">
        <title>Insight into the proteome of Arion vulgaris.</title>
        <authorList>
            <person name="Aradska J."/>
            <person name="Bulat T."/>
            <person name="Smidak R."/>
            <person name="Sarate P."/>
            <person name="Gangsoo J."/>
            <person name="Sialana F."/>
            <person name="Bilban M."/>
            <person name="Lubec G."/>
        </authorList>
    </citation>
    <scope>NUCLEOTIDE SEQUENCE</scope>
    <source>
        <tissue evidence="2">Skin</tissue>
    </source>
</reference>
<gene>
    <name evidence="2" type="primary">ORF58377</name>
</gene>
<feature type="non-terminal residue" evidence="2">
    <location>
        <position position="1"/>
    </location>
</feature>
<sequence>QTIIPVDEQTSLHLQHSRKCDSDNTCTNSENIHSAQGSVIESNPISCTTDSSTTNVSLASENAPPLPSSELVCEQTENKASYLTAVTIIENIASTEKSTSLLPPKNTAEGKLQGELAADTLADQNITANKCQELVTSLSTSLLIDTSNTSESAKSNSAVSKLELPKEPSRSPQTVPLLSPAQGSVSSEDPCEASASPAQKTYF</sequence>
<protein>
    <submittedName>
        <fullName evidence="2">Uncharacterized protein</fullName>
    </submittedName>
</protein>